<dbReference type="GO" id="GO:0043139">
    <property type="term" value="F:5'-3' DNA helicase activity"/>
    <property type="evidence" value="ECO:0007669"/>
    <property type="project" value="UniProtKB-EC"/>
</dbReference>
<comment type="caution">
    <text evidence="8">The sequence shown here is derived from an EMBL/GenBank/DDBJ whole genome shotgun (WGS) entry which is preliminary data.</text>
</comment>
<protein>
    <recommendedName>
        <fullName evidence="5">DNA 5'-3' helicase</fullName>
        <ecNumber evidence="5">5.6.2.3</ecNumber>
    </recommendedName>
</protein>
<dbReference type="EC" id="5.6.2.3" evidence="5"/>
<evidence type="ECO:0000256" key="6">
    <source>
        <dbReference type="ARBA" id="ARBA00048954"/>
    </source>
</evidence>
<dbReference type="InterPro" id="IPR014013">
    <property type="entry name" value="Helic_SF1/SF2_ATP-bd_DinG/Rad3"/>
</dbReference>
<keyword evidence="4" id="KW-0067">ATP-binding</keyword>
<dbReference type="GO" id="GO:0003676">
    <property type="term" value="F:nucleic acid binding"/>
    <property type="evidence" value="ECO:0007669"/>
    <property type="project" value="InterPro"/>
</dbReference>
<dbReference type="GO" id="GO:0016787">
    <property type="term" value="F:hydrolase activity"/>
    <property type="evidence" value="ECO:0007669"/>
    <property type="project" value="UniProtKB-KW"/>
</dbReference>
<dbReference type="InterPro" id="IPR027417">
    <property type="entry name" value="P-loop_NTPase"/>
</dbReference>
<dbReference type="InterPro" id="IPR045028">
    <property type="entry name" value="DinG/Rad3-like"/>
</dbReference>
<feature type="domain" description="Helicase ATP-binding" evidence="7">
    <location>
        <begin position="12"/>
        <end position="263"/>
    </location>
</feature>
<gene>
    <name evidence="8" type="ORF">LCGC14_2298860</name>
</gene>
<comment type="cofactor">
    <cofactor evidence="1">
        <name>[4Fe-4S] cluster</name>
        <dbReference type="ChEBI" id="CHEBI:49883"/>
    </cofactor>
</comment>
<keyword evidence="2" id="KW-0547">Nucleotide-binding</keyword>
<dbReference type="SMART" id="SM00487">
    <property type="entry name" value="DEXDc"/>
    <property type="match status" value="1"/>
</dbReference>
<comment type="catalytic activity">
    <reaction evidence="6">
        <text>ATP + H2O = ADP + phosphate + H(+)</text>
        <dbReference type="Rhea" id="RHEA:13065"/>
        <dbReference type="ChEBI" id="CHEBI:15377"/>
        <dbReference type="ChEBI" id="CHEBI:15378"/>
        <dbReference type="ChEBI" id="CHEBI:30616"/>
        <dbReference type="ChEBI" id="CHEBI:43474"/>
        <dbReference type="ChEBI" id="CHEBI:456216"/>
        <dbReference type="EC" id="5.6.2.3"/>
    </reaction>
</comment>
<dbReference type="Gene3D" id="3.40.50.300">
    <property type="entry name" value="P-loop containing nucleotide triphosphate hydrolases"/>
    <property type="match status" value="1"/>
</dbReference>
<name>A0A0F9DBL4_9ZZZZ</name>
<evidence type="ECO:0000256" key="4">
    <source>
        <dbReference type="ARBA" id="ARBA00022840"/>
    </source>
</evidence>
<dbReference type="PROSITE" id="PS51193">
    <property type="entry name" value="HELICASE_ATP_BIND_2"/>
    <property type="match status" value="1"/>
</dbReference>
<dbReference type="SUPFAM" id="SSF52540">
    <property type="entry name" value="P-loop containing nucleoside triphosphate hydrolases"/>
    <property type="match status" value="1"/>
</dbReference>
<evidence type="ECO:0000256" key="5">
    <source>
        <dbReference type="ARBA" id="ARBA00044969"/>
    </source>
</evidence>
<accession>A0A0F9DBL4</accession>
<organism evidence="8">
    <name type="scientific">marine sediment metagenome</name>
    <dbReference type="NCBI Taxonomy" id="412755"/>
    <lineage>
        <taxon>unclassified sequences</taxon>
        <taxon>metagenomes</taxon>
        <taxon>ecological metagenomes</taxon>
    </lineage>
</organism>
<keyword evidence="3" id="KW-0378">Hydrolase</keyword>
<dbReference type="InterPro" id="IPR011545">
    <property type="entry name" value="DEAD/DEAH_box_helicase_dom"/>
</dbReference>
<evidence type="ECO:0000256" key="1">
    <source>
        <dbReference type="ARBA" id="ARBA00001966"/>
    </source>
</evidence>
<dbReference type="EMBL" id="LAZR01032360">
    <property type="protein sequence ID" value="KKL51101.1"/>
    <property type="molecule type" value="Genomic_DNA"/>
</dbReference>
<evidence type="ECO:0000313" key="8">
    <source>
        <dbReference type="EMBL" id="KKL51101.1"/>
    </source>
</evidence>
<evidence type="ECO:0000259" key="7">
    <source>
        <dbReference type="PROSITE" id="PS51193"/>
    </source>
</evidence>
<reference evidence="8" key="1">
    <citation type="journal article" date="2015" name="Nature">
        <title>Complex archaea that bridge the gap between prokaryotes and eukaryotes.</title>
        <authorList>
            <person name="Spang A."/>
            <person name="Saw J.H."/>
            <person name="Jorgensen S.L."/>
            <person name="Zaremba-Niedzwiedzka K."/>
            <person name="Martijn J."/>
            <person name="Lind A.E."/>
            <person name="van Eijk R."/>
            <person name="Schleper C."/>
            <person name="Guy L."/>
            <person name="Ettema T.J."/>
        </authorList>
    </citation>
    <scope>NUCLEOTIDE SEQUENCE</scope>
</reference>
<evidence type="ECO:0000256" key="2">
    <source>
        <dbReference type="ARBA" id="ARBA00022741"/>
    </source>
</evidence>
<dbReference type="PANTHER" id="PTHR11472:SF34">
    <property type="entry name" value="REGULATOR OF TELOMERE ELONGATION HELICASE 1"/>
    <property type="match status" value="1"/>
</dbReference>
<evidence type="ECO:0000256" key="3">
    <source>
        <dbReference type="ARBA" id="ARBA00022801"/>
    </source>
</evidence>
<dbReference type="GO" id="GO:0005524">
    <property type="term" value="F:ATP binding"/>
    <property type="evidence" value="ECO:0007669"/>
    <property type="project" value="UniProtKB-KW"/>
</dbReference>
<dbReference type="PANTHER" id="PTHR11472">
    <property type="entry name" value="DNA REPAIR DEAD HELICASE RAD3/XP-D SUBFAMILY MEMBER"/>
    <property type="match status" value="1"/>
</dbReference>
<sequence>MNNADPLDLNAVLAPCLPGYEARAGQAQMASEVDRTLANRRHLIVEAGTGTGKSLAYLIPLVQYTVEGEYRAVVSTYTKALQRQLTEKDLPFIKSEVEPRLRFALAFGSENYLCLRRFHRMKAQDDLFGDNTSVIDKLLEWAGQTRDGLREGSGGPLWGEVMRESDNCHGRDCREFIRCFYQKSRERLRQSHIIVVNHHLYFANVATGGHLLPNFQAAVFDEAHELEDVAADYLGVEFSNLRLNHLFNSIQSKRGKGILRRLK</sequence>
<dbReference type="InterPro" id="IPR014001">
    <property type="entry name" value="Helicase_ATP-bd"/>
</dbReference>
<proteinExistence type="predicted"/>
<dbReference type="Pfam" id="PF00270">
    <property type="entry name" value="DEAD"/>
    <property type="match status" value="1"/>
</dbReference>
<dbReference type="AlphaFoldDB" id="A0A0F9DBL4"/>